<gene>
    <name evidence="2" type="ORF">LRP49_07060</name>
</gene>
<keyword evidence="3" id="KW-1185">Reference proteome</keyword>
<feature type="signal peptide" evidence="1">
    <location>
        <begin position="1"/>
        <end position="19"/>
    </location>
</feature>
<evidence type="ECO:0000313" key="3">
    <source>
        <dbReference type="Proteomes" id="UP001149821"/>
    </source>
</evidence>
<feature type="chain" id="PRO_5045997441" evidence="1">
    <location>
        <begin position="20"/>
        <end position="276"/>
    </location>
</feature>
<evidence type="ECO:0000313" key="2">
    <source>
        <dbReference type="EMBL" id="MDD1780960.1"/>
    </source>
</evidence>
<proteinExistence type="predicted"/>
<dbReference type="Proteomes" id="UP001149821">
    <property type="component" value="Unassembled WGS sequence"/>
</dbReference>
<protein>
    <submittedName>
        <fullName evidence="2">Uncharacterized protein</fullName>
    </submittedName>
</protein>
<keyword evidence="1" id="KW-0732">Signal</keyword>
<name>A0ABT5QKF4_9GAMM</name>
<sequence length="276" mass="32039">MKKLLVLISLFLANPAVFAQEEVSCLEAKYRVENHDTQNEFNAIFKNFLSQKHHSSNSHSFHVNENFVAISQYTKYREKQSKILEERMGIYEWLVATLKNLPADNVIRVPEEYASNVRFLIRITFQKEIPISTLIEGATLTDDDVSLLQEQAKNELTTFYQNQKLYAAKILKNDDVQTVAFMWNQYCEVEDSPRPYESRLNGTRVTLDIYCIETGTHTNTSFAIANSIEGQHYLHNEFSNKEWVSIKLPFEESNMLTQFWTAGYNRAWRKLGGDSP</sequence>
<dbReference type="RefSeq" id="WP_274141223.1">
    <property type="nucleotide sequence ID" value="NZ_JAJUBB010000004.1"/>
</dbReference>
<dbReference type="EMBL" id="JAJUBB010000004">
    <property type="protein sequence ID" value="MDD1780960.1"/>
    <property type="molecule type" value="Genomic_DNA"/>
</dbReference>
<accession>A0ABT5QKF4</accession>
<evidence type="ECO:0000256" key="1">
    <source>
        <dbReference type="SAM" id="SignalP"/>
    </source>
</evidence>
<reference evidence="2" key="1">
    <citation type="submission" date="2021-12" db="EMBL/GenBank/DDBJ databases">
        <title>Enterovibrio ZSDZ35 sp. nov. and Enterovibrio ZSDZ42 sp. nov., isolated from coastal seawater in Qingdao.</title>
        <authorList>
            <person name="Zhang P."/>
        </authorList>
    </citation>
    <scope>NUCLEOTIDE SEQUENCE</scope>
    <source>
        <strain evidence="2">ZSDZ35</strain>
    </source>
</reference>
<organism evidence="2 3">
    <name type="scientific">Enterovibrio qingdaonensis</name>
    <dbReference type="NCBI Taxonomy" id="2899818"/>
    <lineage>
        <taxon>Bacteria</taxon>
        <taxon>Pseudomonadati</taxon>
        <taxon>Pseudomonadota</taxon>
        <taxon>Gammaproteobacteria</taxon>
        <taxon>Vibrionales</taxon>
        <taxon>Vibrionaceae</taxon>
        <taxon>Enterovibrio</taxon>
    </lineage>
</organism>
<comment type="caution">
    <text evidence="2">The sequence shown here is derived from an EMBL/GenBank/DDBJ whole genome shotgun (WGS) entry which is preliminary data.</text>
</comment>